<dbReference type="PANTHER" id="PTHR30385">
    <property type="entry name" value="SIGMA FACTOR F FLAGELLAR"/>
    <property type="match status" value="1"/>
</dbReference>
<keyword evidence="1" id="KW-0805">Transcription regulation</keyword>
<dbReference type="Pfam" id="PF04542">
    <property type="entry name" value="Sigma70_r2"/>
    <property type="match status" value="1"/>
</dbReference>
<keyword evidence="10" id="KW-1185">Reference proteome</keyword>
<dbReference type="EMBL" id="SDPU01000028">
    <property type="protein sequence ID" value="RYU10658.1"/>
    <property type="molecule type" value="Genomic_DNA"/>
</dbReference>
<dbReference type="PANTHER" id="PTHR30385:SF4">
    <property type="entry name" value="RNA POLYMERASE SIGMA-E FACTOR"/>
    <property type="match status" value="1"/>
</dbReference>
<dbReference type="RefSeq" id="WP_129988249.1">
    <property type="nucleotide sequence ID" value="NZ_SDPU01000028.1"/>
</dbReference>
<evidence type="ECO:0000313" key="10">
    <source>
        <dbReference type="Proteomes" id="UP000291189"/>
    </source>
</evidence>
<dbReference type="NCBIfam" id="TIGR02937">
    <property type="entry name" value="sigma70-ECF"/>
    <property type="match status" value="1"/>
</dbReference>
<dbReference type="CDD" id="cd06171">
    <property type="entry name" value="Sigma70_r4"/>
    <property type="match status" value="1"/>
</dbReference>
<dbReference type="GO" id="GO:0006352">
    <property type="term" value="P:DNA-templated transcription initiation"/>
    <property type="evidence" value="ECO:0007669"/>
    <property type="project" value="InterPro"/>
</dbReference>
<dbReference type="GO" id="GO:0016987">
    <property type="term" value="F:sigma factor activity"/>
    <property type="evidence" value="ECO:0007669"/>
    <property type="project" value="UniProtKB-KW"/>
</dbReference>
<evidence type="ECO:0000256" key="5">
    <source>
        <dbReference type="SAM" id="MobiDB-lite"/>
    </source>
</evidence>
<evidence type="ECO:0000256" key="4">
    <source>
        <dbReference type="ARBA" id="ARBA00023163"/>
    </source>
</evidence>
<organism evidence="9 10">
    <name type="scientific">Nocardioides iriomotensis</name>
    <dbReference type="NCBI Taxonomy" id="715784"/>
    <lineage>
        <taxon>Bacteria</taxon>
        <taxon>Bacillati</taxon>
        <taxon>Actinomycetota</taxon>
        <taxon>Actinomycetes</taxon>
        <taxon>Propionibacteriales</taxon>
        <taxon>Nocardioidaceae</taxon>
        <taxon>Nocardioides</taxon>
    </lineage>
</organism>
<feature type="domain" description="RNA polymerase sigma-70 region 2" evidence="7">
    <location>
        <begin position="61"/>
        <end position="126"/>
    </location>
</feature>
<accession>A0A4Q5IZE2</accession>
<dbReference type="InterPro" id="IPR014284">
    <property type="entry name" value="RNA_pol_sigma-70_dom"/>
</dbReference>
<gene>
    <name evidence="9" type="ORF">ETU37_15470</name>
</gene>
<dbReference type="Pfam" id="PF04545">
    <property type="entry name" value="Sigma70_r4"/>
    <property type="match status" value="1"/>
</dbReference>
<dbReference type="InterPro" id="IPR007627">
    <property type="entry name" value="RNA_pol_sigma70_r2"/>
</dbReference>
<evidence type="ECO:0000313" key="9">
    <source>
        <dbReference type="EMBL" id="RYU10658.1"/>
    </source>
</evidence>
<keyword evidence="3" id="KW-0238">DNA-binding</keyword>
<keyword evidence="4" id="KW-0804">Transcription</keyword>
<evidence type="ECO:0000256" key="3">
    <source>
        <dbReference type="ARBA" id="ARBA00023125"/>
    </source>
</evidence>
<proteinExistence type="predicted"/>
<dbReference type="InterPro" id="IPR007630">
    <property type="entry name" value="RNA_pol_sigma70_r4"/>
</dbReference>
<protein>
    <submittedName>
        <fullName evidence="9">Sigma-70 family RNA polymerase sigma factor</fullName>
    </submittedName>
</protein>
<dbReference type="Proteomes" id="UP000291189">
    <property type="component" value="Unassembled WGS sequence"/>
</dbReference>
<evidence type="ECO:0000259" key="8">
    <source>
        <dbReference type="Pfam" id="PF04545"/>
    </source>
</evidence>
<feature type="region of interest" description="Disordered" evidence="5">
    <location>
        <begin position="1"/>
        <end position="30"/>
    </location>
</feature>
<dbReference type="InterPro" id="IPR013324">
    <property type="entry name" value="RNA_pol_sigma_r3/r4-like"/>
</dbReference>
<evidence type="ECO:0000256" key="2">
    <source>
        <dbReference type="ARBA" id="ARBA00023082"/>
    </source>
</evidence>
<dbReference type="Pfam" id="PF04539">
    <property type="entry name" value="Sigma70_r3"/>
    <property type="match status" value="1"/>
</dbReference>
<sequence>MAIHAAESASAPVGPSTPNTPAADPDRGTREPTTAVLLRRAQDATDEVERSRLLEEVVLLNLGPARRLARRYAGRGVAVEDLEQVAYTALVLAARRFDPTYGSEFLAYAATCIRGELRKHFRDHAWMVRPTRQVQEMQPRINAAREELGQELGRSPRPTELAEHLGVGLDVVIEALAADGCFSPSSLDRPFAEEGSASLADSLPAETDEWQAVEARLLLEPLVARLDERDRRIVELRFVHERTQQEIADDIGVTQMHVSRLLRRILAELREQLERPGARGITHG</sequence>
<dbReference type="InterPro" id="IPR013325">
    <property type="entry name" value="RNA_pol_sigma_r2"/>
</dbReference>
<dbReference type="OrthoDB" id="9804285at2"/>
<dbReference type="Gene3D" id="1.10.10.10">
    <property type="entry name" value="Winged helix-like DNA-binding domain superfamily/Winged helix DNA-binding domain"/>
    <property type="match status" value="2"/>
</dbReference>
<reference evidence="9 10" key="1">
    <citation type="submission" date="2019-01" db="EMBL/GenBank/DDBJ databases">
        <title>Nocardioides guangzhouensis sp. nov., an actinobacterium isolated from soil.</title>
        <authorList>
            <person name="Fu Y."/>
            <person name="Cai Y."/>
            <person name="Lin Z."/>
            <person name="Chen P."/>
        </authorList>
    </citation>
    <scope>NUCLEOTIDE SEQUENCE [LARGE SCALE GENOMIC DNA]</scope>
    <source>
        <strain evidence="9 10">NBRC 105384</strain>
    </source>
</reference>
<keyword evidence="2" id="KW-0731">Sigma factor</keyword>
<dbReference type="InterPro" id="IPR036388">
    <property type="entry name" value="WH-like_DNA-bd_sf"/>
</dbReference>
<name>A0A4Q5IZE2_9ACTN</name>
<dbReference type="AlphaFoldDB" id="A0A4Q5IZE2"/>
<evidence type="ECO:0000259" key="6">
    <source>
        <dbReference type="Pfam" id="PF04539"/>
    </source>
</evidence>
<dbReference type="Gene3D" id="1.20.120.1810">
    <property type="match status" value="1"/>
</dbReference>
<dbReference type="SUPFAM" id="SSF88659">
    <property type="entry name" value="Sigma3 and sigma4 domains of RNA polymerase sigma factors"/>
    <property type="match status" value="2"/>
</dbReference>
<comment type="caution">
    <text evidence="9">The sequence shown here is derived from an EMBL/GenBank/DDBJ whole genome shotgun (WGS) entry which is preliminary data.</text>
</comment>
<dbReference type="SUPFAM" id="SSF88946">
    <property type="entry name" value="Sigma2 domain of RNA polymerase sigma factors"/>
    <property type="match status" value="1"/>
</dbReference>
<dbReference type="GO" id="GO:0003677">
    <property type="term" value="F:DNA binding"/>
    <property type="evidence" value="ECO:0007669"/>
    <property type="project" value="UniProtKB-KW"/>
</dbReference>
<evidence type="ECO:0000259" key="7">
    <source>
        <dbReference type="Pfam" id="PF04542"/>
    </source>
</evidence>
<dbReference type="InterPro" id="IPR007624">
    <property type="entry name" value="RNA_pol_sigma70_r3"/>
</dbReference>
<feature type="domain" description="RNA polymerase sigma-70 region 4" evidence="8">
    <location>
        <begin position="224"/>
        <end position="271"/>
    </location>
</feature>
<feature type="domain" description="RNA polymerase sigma-70 region 3" evidence="6">
    <location>
        <begin position="140"/>
        <end position="206"/>
    </location>
</feature>
<evidence type="ECO:0000256" key="1">
    <source>
        <dbReference type="ARBA" id="ARBA00023015"/>
    </source>
</evidence>